<reference evidence="3" key="1">
    <citation type="submission" date="2022-11" db="EMBL/GenBank/DDBJ databases">
        <title>Centuries of genome instability and evolution in soft-shell clam transmissible cancer (bioRxiv).</title>
        <authorList>
            <person name="Hart S.F.M."/>
            <person name="Yonemitsu M.A."/>
            <person name="Giersch R.M."/>
            <person name="Beal B.F."/>
            <person name="Arriagada G."/>
            <person name="Davis B.W."/>
            <person name="Ostrander E.A."/>
            <person name="Goff S.P."/>
            <person name="Metzger M.J."/>
        </authorList>
    </citation>
    <scope>NUCLEOTIDE SEQUENCE</scope>
    <source>
        <strain evidence="3">MELC-2E11</strain>
        <tissue evidence="3">Siphon/mantle</tissue>
    </source>
</reference>
<organism evidence="3 4">
    <name type="scientific">Mya arenaria</name>
    <name type="common">Soft-shell clam</name>
    <dbReference type="NCBI Taxonomy" id="6604"/>
    <lineage>
        <taxon>Eukaryota</taxon>
        <taxon>Metazoa</taxon>
        <taxon>Spiralia</taxon>
        <taxon>Lophotrochozoa</taxon>
        <taxon>Mollusca</taxon>
        <taxon>Bivalvia</taxon>
        <taxon>Autobranchia</taxon>
        <taxon>Heteroconchia</taxon>
        <taxon>Euheterodonta</taxon>
        <taxon>Imparidentia</taxon>
        <taxon>Neoheterodontei</taxon>
        <taxon>Myida</taxon>
        <taxon>Myoidea</taxon>
        <taxon>Myidae</taxon>
        <taxon>Mya</taxon>
    </lineage>
</organism>
<feature type="transmembrane region" description="Helical" evidence="2">
    <location>
        <begin position="35"/>
        <end position="55"/>
    </location>
</feature>
<feature type="region of interest" description="Disordered" evidence="1">
    <location>
        <begin position="204"/>
        <end position="223"/>
    </location>
</feature>
<keyword evidence="4" id="KW-1185">Reference proteome</keyword>
<evidence type="ECO:0000313" key="4">
    <source>
        <dbReference type="Proteomes" id="UP001164746"/>
    </source>
</evidence>
<dbReference type="EMBL" id="CP111015">
    <property type="protein sequence ID" value="WAR03680.1"/>
    <property type="molecule type" value="Genomic_DNA"/>
</dbReference>
<keyword evidence="2" id="KW-1133">Transmembrane helix</keyword>
<evidence type="ECO:0000256" key="1">
    <source>
        <dbReference type="SAM" id="MobiDB-lite"/>
    </source>
</evidence>
<accession>A0ABY7E108</accession>
<sequence>MLLKLGGKLVCQWVPVQSQDAGALKPLENGPTMSTGSKCQLIGVAILGLSIYLRVDYWINQYVLADDALQAYTTSVYVFIGVGVLIFIFTIVGIFAAARPDKMALIVSVWANDYQSEKPGERKDMAPLTCCADYKRYEDISYSEYKVVAFVDFIQENITYPAIIAFVIVGLQILCIVFTALTLYHLKKSPEPREDDVVYEMARTQEKSPYPARGGPYANLYQS</sequence>
<feature type="transmembrane region" description="Helical" evidence="2">
    <location>
        <begin position="158"/>
        <end position="184"/>
    </location>
</feature>
<feature type="transmembrane region" description="Helical" evidence="2">
    <location>
        <begin position="76"/>
        <end position="98"/>
    </location>
</feature>
<name>A0ABY7E108_MYAAR</name>
<evidence type="ECO:0000256" key="2">
    <source>
        <dbReference type="SAM" id="Phobius"/>
    </source>
</evidence>
<gene>
    <name evidence="3" type="ORF">MAR_010238</name>
</gene>
<dbReference type="Proteomes" id="UP001164746">
    <property type="component" value="Chromosome 4"/>
</dbReference>
<keyword evidence="2" id="KW-0472">Membrane</keyword>
<protein>
    <recommendedName>
        <fullName evidence="5">Tetraspanin</fullName>
    </recommendedName>
</protein>
<evidence type="ECO:0000313" key="3">
    <source>
        <dbReference type="EMBL" id="WAR03680.1"/>
    </source>
</evidence>
<evidence type="ECO:0008006" key="5">
    <source>
        <dbReference type="Google" id="ProtNLM"/>
    </source>
</evidence>
<proteinExistence type="predicted"/>
<keyword evidence="2" id="KW-0812">Transmembrane</keyword>